<feature type="region of interest" description="Disordered" evidence="8">
    <location>
        <begin position="384"/>
        <end position="413"/>
    </location>
</feature>
<dbReference type="AlphaFoldDB" id="A0A6P6PAA4"/>
<evidence type="ECO:0000313" key="10">
    <source>
        <dbReference type="Proteomes" id="UP000515129"/>
    </source>
</evidence>
<comment type="subunit">
    <text evidence="6">Binds to various extracellular matrix proteins.</text>
</comment>
<organism evidence="10 11">
    <name type="scientific">Carassius auratus</name>
    <name type="common">Goldfish</name>
    <dbReference type="NCBI Taxonomy" id="7957"/>
    <lineage>
        <taxon>Eukaryota</taxon>
        <taxon>Metazoa</taxon>
        <taxon>Chordata</taxon>
        <taxon>Craniata</taxon>
        <taxon>Vertebrata</taxon>
        <taxon>Euteleostomi</taxon>
        <taxon>Actinopterygii</taxon>
        <taxon>Neopterygii</taxon>
        <taxon>Teleostei</taxon>
        <taxon>Ostariophysi</taxon>
        <taxon>Cypriniformes</taxon>
        <taxon>Cyprinidae</taxon>
        <taxon>Cyprininae</taxon>
        <taxon>Carassius</taxon>
    </lineage>
</organism>
<dbReference type="GO" id="GO:0030198">
    <property type="term" value="P:extracellular matrix organization"/>
    <property type="evidence" value="ECO:0007669"/>
    <property type="project" value="TreeGrafter"/>
</dbReference>
<dbReference type="GO" id="GO:0005604">
    <property type="term" value="C:basement membrane"/>
    <property type="evidence" value="ECO:0007669"/>
    <property type="project" value="TreeGrafter"/>
</dbReference>
<comment type="subcellular location">
    <subcellularLocation>
        <location evidence="1">Secreted</location>
        <location evidence="1">Extracellular space</location>
        <location evidence="1">Extracellular matrix</location>
    </subcellularLocation>
</comment>
<keyword evidence="2" id="KW-0964">Secreted</keyword>
<feature type="region of interest" description="Disordered" evidence="8">
    <location>
        <begin position="58"/>
        <end position="127"/>
    </location>
</feature>
<feature type="compositionally biased region" description="Polar residues" evidence="8">
    <location>
        <begin position="392"/>
        <end position="402"/>
    </location>
</feature>
<keyword evidence="3" id="KW-0272">Extracellular matrix</keyword>
<dbReference type="Pfam" id="PF13778">
    <property type="entry name" value="DUF4174"/>
    <property type="match status" value="3"/>
</dbReference>
<keyword evidence="10" id="KW-1185">Reference proteome</keyword>
<dbReference type="PANTHER" id="PTHR46792:SF2">
    <property type="entry name" value="COILED-COIL DOMAIN-CONTAINING PROTEIN 80"/>
    <property type="match status" value="1"/>
</dbReference>
<feature type="region of interest" description="Disordered" evidence="8">
    <location>
        <begin position="335"/>
        <end position="364"/>
    </location>
</feature>
<proteinExistence type="inferred from homology"/>
<evidence type="ECO:0000259" key="9">
    <source>
        <dbReference type="Pfam" id="PF13778"/>
    </source>
</evidence>
<reference evidence="11" key="1">
    <citation type="submission" date="2025-08" db="UniProtKB">
        <authorList>
            <consortium name="RefSeq"/>
        </authorList>
    </citation>
    <scope>IDENTIFICATION</scope>
    <source>
        <strain evidence="11">Wakin</strain>
        <tissue evidence="11">Muscle</tissue>
    </source>
</reference>
<feature type="domain" description="DUF4174" evidence="9">
    <location>
        <begin position="568"/>
        <end position="704"/>
    </location>
</feature>
<feature type="region of interest" description="Disordered" evidence="8">
    <location>
        <begin position="460"/>
        <end position="533"/>
    </location>
</feature>
<dbReference type="Proteomes" id="UP000515129">
    <property type="component" value="Chromosome 6"/>
</dbReference>
<feature type="compositionally biased region" description="Basic residues" evidence="8">
    <location>
        <begin position="93"/>
        <end position="109"/>
    </location>
</feature>
<evidence type="ECO:0000256" key="5">
    <source>
        <dbReference type="ARBA" id="ARBA00038037"/>
    </source>
</evidence>
<dbReference type="GO" id="GO:0010811">
    <property type="term" value="P:positive regulation of cell-substrate adhesion"/>
    <property type="evidence" value="ECO:0007669"/>
    <property type="project" value="TreeGrafter"/>
</dbReference>
<dbReference type="CTD" id="569128"/>
<evidence type="ECO:0000256" key="7">
    <source>
        <dbReference type="ARBA" id="ARBA00039956"/>
    </source>
</evidence>
<feature type="domain" description="DUF4174" evidence="9">
    <location>
        <begin position="727"/>
        <end position="859"/>
    </location>
</feature>
<dbReference type="RefSeq" id="XP_026117872.1">
    <property type="nucleotide sequence ID" value="XM_026262087.1"/>
</dbReference>
<dbReference type="InterPro" id="IPR025232">
    <property type="entry name" value="DUF4174"/>
</dbReference>
<gene>
    <name evidence="11" type="primary">ccdc80l1</name>
</gene>
<evidence type="ECO:0000256" key="2">
    <source>
        <dbReference type="ARBA" id="ARBA00022525"/>
    </source>
</evidence>
<feature type="compositionally biased region" description="Basic and acidic residues" evidence="8">
    <location>
        <begin position="403"/>
        <end position="413"/>
    </location>
</feature>
<evidence type="ECO:0000256" key="4">
    <source>
        <dbReference type="ARBA" id="ARBA00022729"/>
    </source>
</evidence>
<comment type="similarity">
    <text evidence="5">Belongs to the CCDC80 family.</text>
</comment>
<keyword evidence="4" id="KW-0732">Signal</keyword>
<protein>
    <recommendedName>
        <fullName evidence="7">Coiled-coil domain-containing protein 80</fullName>
    </recommendedName>
</protein>
<dbReference type="OrthoDB" id="9898686at2759"/>
<accession>A0A6P6PAA4</accession>
<evidence type="ECO:0000313" key="11">
    <source>
        <dbReference type="RefSeq" id="XP_026117872.1"/>
    </source>
</evidence>
<evidence type="ECO:0000256" key="3">
    <source>
        <dbReference type="ARBA" id="ARBA00022530"/>
    </source>
</evidence>
<dbReference type="PANTHER" id="PTHR46792">
    <property type="entry name" value="COILED-COIL DOMAIN-CONTAINING PROTEIN 80"/>
    <property type="match status" value="1"/>
</dbReference>
<evidence type="ECO:0000256" key="6">
    <source>
        <dbReference type="ARBA" id="ARBA00038549"/>
    </source>
</evidence>
<sequence>MYNSRIIAMKNLQVHVILLTLTWIHASGWKSSMVLNYTGAEEGDANLQPNTFVKKYTNDIQSHRRSPRLSTFRNTDLLRKPQNDQNVESSRPPARRLVKGQRPAPHRKPSATDRSPAQKPNFQSTPLGATSSINILAGFAGKNRVLVISSPNDSDGYYRLMMTLLKPDVYCEMADRHMQQIIIFHEKGKMGGKVRRVSNQGSLVEEPLDPALVPRLMGFLKLEDGKFGMVLLRKTLQAEERYPYPVQLDAIYEAVDQAPMRRLEKARQKGFVQKCKTAGVEGQVVQSVGSNAVGLQPQVNMAENTRRHKVKPVPQPTQITQAQISTTIRTTTMTTTTKRTTTTLKTTTSKPSTTTTTTTTAPSTTIFPSTTITITTNIPTTVEQRHPHTTVPWHTSVPNTSERVYRSSPRDTTTHLSVTSNFYKQHKEKYLDHTQKISTAVSPTQASIQKPKDKLPVVKHGWSKKLSQHSRERDTQRPIANKPETKLMTTQKGKTKPESADRRKKMDRNKKPLKKIPTGKKDSKVTKETNVSVQNKKAQKADVFEERAVVDQAANPKKSLDTFLSYFQRRRRLMHFKNDLQIITAPDEQNHMYSEQRDEYLEQVCDMALRKISIISIFGPLTNSTMKIEHYQTEKDKPLQGLPDSDLINQDLITAFRKHFGMIYNDFNMVLTDFDMIVKQRYEVPIIMKAVFVYIDTLSTRIKEIEQQRRLAVMCKKEDKSRSLEDFLSRFRWRRRLFVISTPTDEEWAYQQQLYTISSQACNLGLRHISLLKLVGKTLDDMSGVLELYPINGSSSVDREDLSASLVQDIRNYFQISQEYFSMLLVGKDGNVKSWYPSPMWSMSIIYELVDSMQLRRQEMAIQQSLGMRCPDDDYSHHDGYHEGYRRGYGY</sequence>
<evidence type="ECO:0000256" key="8">
    <source>
        <dbReference type="SAM" id="MobiDB-lite"/>
    </source>
</evidence>
<evidence type="ECO:0000256" key="1">
    <source>
        <dbReference type="ARBA" id="ARBA00004498"/>
    </source>
</evidence>
<feature type="domain" description="DUF4174" evidence="9">
    <location>
        <begin position="136"/>
        <end position="264"/>
    </location>
</feature>
<name>A0A6P6PAA4_CARAU</name>
<feature type="compositionally biased region" description="Polar residues" evidence="8">
    <location>
        <begin position="112"/>
        <end position="127"/>
    </location>
</feature>
<feature type="compositionally biased region" description="Basic residues" evidence="8">
    <location>
        <begin position="502"/>
        <end position="518"/>
    </location>
</feature>
<dbReference type="KEGG" id="caua:113096674"/>